<feature type="transmembrane region" description="Helical" evidence="1">
    <location>
        <begin position="141"/>
        <end position="170"/>
    </location>
</feature>
<keyword evidence="1" id="KW-0472">Membrane</keyword>
<comment type="caution">
    <text evidence="2">The sequence shown here is derived from an EMBL/GenBank/DDBJ whole genome shotgun (WGS) entry which is preliminary data.</text>
</comment>
<accession>A0A942TCN2</accession>
<feature type="transmembrane region" description="Helical" evidence="1">
    <location>
        <begin position="62"/>
        <end position="78"/>
    </location>
</feature>
<name>A0A942TCN2_9BACI</name>
<dbReference type="AlphaFoldDB" id="A0A942TCN2"/>
<feature type="transmembrane region" description="Helical" evidence="1">
    <location>
        <begin position="113"/>
        <end position="135"/>
    </location>
</feature>
<evidence type="ECO:0000313" key="2">
    <source>
        <dbReference type="EMBL" id="MBS4195235.1"/>
    </source>
</evidence>
<protein>
    <submittedName>
        <fullName evidence="2">ABC-2 family transporter protein</fullName>
    </submittedName>
</protein>
<organism evidence="2 3">
    <name type="scientific">Lederbergia citri</name>
    <dbReference type="NCBI Taxonomy" id="2833580"/>
    <lineage>
        <taxon>Bacteria</taxon>
        <taxon>Bacillati</taxon>
        <taxon>Bacillota</taxon>
        <taxon>Bacilli</taxon>
        <taxon>Bacillales</taxon>
        <taxon>Bacillaceae</taxon>
        <taxon>Lederbergia</taxon>
    </lineage>
</organism>
<dbReference type="PANTHER" id="PTHR36832">
    <property type="entry name" value="SLR1174 PROTEIN-RELATED"/>
    <property type="match status" value="1"/>
</dbReference>
<sequence length="265" mass="29911">MFQKKYRSIAMITMQNTMAYRFNYFISLISSLIFILAMFYLWKSIYAGRTELAGFTWDQMKAYLFITFLTNSLVSWYSETGISRKILDGSVAMDLLKPLNFQKARLAETLGSSIVEGLIGAIFVTIFVILFAGVLVPDNAFTIVLFAISLVISLVLKFSIVYIFSLLCFWTTSAVGIAWSRAAITNLFSGALIPLTFFPDWLKALASILPFQGIVYIPASIYLGKIQGVEAVQMLCLQLFWVFVLWIVGKIMWNWAVRQVTIHGG</sequence>
<keyword evidence="1" id="KW-0812">Transmembrane</keyword>
<evidence type="ECO:0000256" key="1">
    <source>
        <dbReference type="SAM" id="Phobius"/>
    </source>
</evidence>
<evidence type="ECO:0000313" key="3">
    <source>
        <dbReference type="Proteomes" id="UP000681414"/>
    </source>
</evidence>
<feature type="transmembrane region" description="Helical" evidence="1">
    <location>
        <begin position="21"/>
        <end position="42"/>
    </location>
</feature>
<dbReference type="Proteomes" id="UP000681414">
    <property type="component" value="Unassembled WGS sequence"/>
</dbReference>
<dbReference type="Pfam" id="PF06182">
    <property type="entry name" value="ABC2_membrane_6"/>
    <property type="match status" value="1"/>
</dbReference>
<feature type="transmembrane region" description="Helical" evidence="1">
    <location>
        <begin position="182"/>
        <end position="198"/>
    </location>
</feature>
<reference evidence="2 3" key="1">
    <citation type="submission" date="2021-05" db="EMBL/GenBank/DDBJ databases">
        <title>Novel Bacillus species.</title>
        <authorList>
            <person name="Liu G."/>
        </authorList>
    </citation>
    <scope>NUCLEOTIDE SEQUENCE [LARGE SCALE GENOMIC DNA]</scope>
    <source>
        <strain evidence="3">FJAT-49780</strain>
    </source>
</reference>
<keyword evidence="1" id="KW-1133">Transmembrane helix</keyword>
<proteinExistence type="predicted"/>
<dbReference type="InterPro" id="IPR010390">
    <property type="entry name" value="ABC-2_transporter-like"/>
</dbReference>
<gene>
    <name evidence="2" type="ORF">KHA97_09220</name>
</gene>
<feature type="transmembrane region" description="Helical" evidence="1">
    <location>
        <begin position="204"/>
        <end position="223"/>
    </location>
</feature>
<feature type="transmembrane region" description="Helical" evidence="1">
    <location>
        <begin position="235"/>
        <end position="256"/>
    </location>
</feature>
<dbReference type="RefSeq" id="WP_213124467.1">
    <property type="nucleotide sequence ID" value="NZ_JAGYPG010000002.1"/>
</dbReference>
<dbReference type="EMBL" id="JAGYPG010000002">
    <property type="protein sequence ID" value="MBS4195235.1"/>
    <property type="molecule type" value="Genomic_DNA"/>
</dbReference>
<dbReference type="PANTHER" id="PTHR36832:SF1">
    <property type="entry name" value="SLR1174 PROTEIN"/>
    <property type="match status" value="1"/>
</dbReference>
<keyword evidence="3" id="KW-1185">Reference proteome</keyword>